<name>W7WZT2_TETTS</name>
<dbReference type="AlphaFoldDB" id="W7WZT2"/>
<proteinExistence type="predicted"/>
<evidence type="ECO:0000313" key="1">
    <source>
        <dbReference type="EMBL" id="EWS72350.1"/>
    </source>
</evidence>
<dbReference type="RefSeq" id="XP_012655127.1">
    <property type="nucleotide sequence ID" value="XM_012799673.1"/>
</dbReference>
<reference evidence="2" key="1">
    <citation type="journal article" date="2006" name="PLoS Biol.">
        <title>Macronuclear genome sequence of the ciliate Tetrahymena thermophila, a model eukaryote.</title>
        <authorList>
            <person name="Eisen J.A."/>
            <person name="Coyne R.S."/>
            <person name="Wu M."/>
            <person name="Wu D."/>
            <person name="Thiagarajan M."/>
            <person name="Wortman J.R."/>
            <person name="Badger J.H."/>
            <person name="Ren Q."/>
            <person name="Amedeo P."/>
            <person name="Jones K.M."/>
            <person name="Tallon L.J."/>
            <person name="Delcher A.L."/>
            <person name="Salzberg S.L."/>
            <person name="Silva J.C."/>
            <person name="Haas B.J."/>
            <person name="Majoros W.H."/>
            <person name="Farzad M."/>
            <person name="Carlton J.M."/>
            <person name="Smith R.K. Jr."/>
            <person name="Garg J."/>
            <person name="Pearlman R.E."/>
            <person name="Karrer K.M."/>
            <person name="Sun L."/>
            <person name="Manning G."/>
            <person name="Elde N.C."/>
            <person name="Turkewitz A.P."/>
            <person name="Asai D.J."/>
            <person name="Wilkes D.E."/>
            <person name="Wang Y."/>
            <person name="Cai H."/>
            <person name="Collins K."/>
            <person name="Stewart B.A."/>
            <person name="Lee S.R."/>
            <person name="Wilamowska K."/>
            <person name="Weinberg Z."/>
            <person name="Ruzzo W.L."/>
            <person name="Wloga D."/>
            <person name="Gaertig J."/>
            <person name="Frankel J."/>
            <person name="Tsao C.-C."/>
            <person name="Gorovsky M.A."/>
            <person name="Keeling P.J."/>
            <person name="Waller R.F."/>
            <person name="Patron N.J."/>
            <person name="Cherry J.M."/>
            <person name="Stover N.A."/>
            <person name="Krieger C.J."/>
            <person name="del Toro C."/>
            <person name="Ryder H.F."/>
            <person name="Williamson S.C."/>
            <person name="Barbeau R.A."/>
            <person name="Hamilton E.P."/>
            <person name="Orias E."/>
        </authorList>
    </citation>
    <scope>NUCLEOTIDE SEQUENCE [LARGE SCALE GENOMIC DNA]</scope>
    <source>
        <strain evidence="2">SB210</strain>
    </source>
</reference>
<dbReference type="Proteomes" id="UP000009168">
    <property type="component" value="Unassembled WGS sequence"/>
</dbReference>
<dbReference type="GeneID" id="24439024"/>
<accession>W7WZT2</accession>
<dbReference type="InParanoid" id="W7WZT2"/>
<protein>
    <submittedName>
        <fullName evidence="1">Uncharacterized protein</fullName>
    </submittedName>
</protein>
<keyword evidence="2" id="KW-1185">Reference proteome</keyword>
<dbReference type="KEGG" id="tet:TTHERM_000446267"/>
<sequence length="120" mass="14405">MKEEEKLLKLQNKGNKLIKIEVYLKKEQLKCNSKKGKCKKLKNMNKKMKIMFFKQIFFNLKANLKSKFYININLVEMKEGLVQIRFKIKIIVNMKQSLIKQQAINIIQLKKIQNQNLFNQ</sequence>
<evidence type="ECO:0000313" key="2">
    <source>
        <dbReference type="Proteomes" id="UP000009168"/>
    </source>
</evidence>
<dbReference type="EMBL" id="GG662504">
    <property type="protein sequence ID" value="EWS72350.1"/>
    <property type="molecule type" value="Genomic_DNA"/>
</dbReference>
<gene>
    <name evidence="1" type="ORF">TTHERM_000446267</name>
</gene>
<organism evidence="1 2">
    <name type="scientific">Tetrahymena thermophila (strain SB210)</name>
    <dbReference type="NCBI Taxonomy" id="312017"/>
    <lineage>
        <taxon>Eukaryota</taxon>
        <taxon>Sar</taxon>
        <taxon>Alveolata</taxon>
        <taxon>Ciliophora</taxon>
        <taxon>Intramacronucleata</taxon>
        <taxon>Oligohymenophorea</taxon>
        <taxon>Hymenostomatida</taxon>
        <taxon>Tetrahymenina</taxon>
        <taxon>Tetrahymenidae</taxon>
        <taxon>Tetrahymena</taxon>
    </lineage>
</organism>